<evidence type="ECO:0000313" key="1">
    <source>
        <dbReference type="EMBL" id="KAH7921612.1"/>
    </source>
</evidence>
<dbReference type="Proteomes" id="UP000790709">
    <property type="component" value="Unassembled WGS sequence"/>
</dbReference>
<accession>A0ACB8B853</accession>
<reference evidence="1" key="1">
    <citation type="journal article" date="2021" name="New Phytol.">
        <title>Evolutionary innovations through gain and loss of genes in the ectomycorrhizal Boletales.</title>
        <authorList>
            <person name="Wu G."/>
            <person name="Miyauchi S."/>
            <person name="Morin E."/>
            <person name="Kuo A."/>
            <person name="Drula E."/>
            <person name="Varga T."/>
            <person name="Kohler A."/>
            <person name="Feng B."/>
            <person name="Cao Y."/>
            <person name="Lipzen A."/>
            <person name="Daum C."/>
            <person name="Hundley H."/>
            <person name="Pangilinan J."/>
            <person name="Johnson J."/>
            <person name="Barry K."/>
            <person name="LaButti K."/>
            <person name="Ng V."/>
            <person name="Ahrendt S."/>
            <person name="Min B."/>
            <person name="Choi I.G."/>
            <person name="Park H."/>
            <person name="Plett J.M."/>
            <person name="Magnuson J."/>
            <person name="Spatafora J.W."/>
            <person name="Nagy L.G."/>
            <person name="Henrissat B."/>
            <person name="Grigoriev I.V."/>
            <person name="Yang Z.L."/>
            <person name="Xu J."/>
            <person name="Martin F.M."/>
        </authorList>
    </citation>
    <scope>NUCLEOTIDE SEQUENCE</scope>
    <source>
        <strain evidence="1">KUC20120723A-06</strain>
    </source>
</reference>
<dbReference type="EMBL" id="MU266518">
    <property type="protein sequence ID" value="KAH7921612.1"/>
    <property type="molecule type" value="Genomic_DNA"/>
</dbReference>
<proteinExistence type="predicted"/>
<evidence type="ECO:0000313" key="2">
    <source>
        <dbReference type="Proteomes" id="UP000790709"/>
    </source>
</evidence>
<organism evidence="1 2">
    <name type="scientific">Leucogyrophana mollusca</name>
    <dbReference type="NCBI Taxonomy" id="85980"/>
    <lineage>
        <taxon>Eukaryota</taxon>
        <taxon>Fungi</taxon>
        <taxon>Dikarya</taxon>
        <taxon>Basidiomycota</taxon>
        <taxon>Agaricomycotina</taxon>
        <taxon>Agaricomycetes</taxon>
        <taxon>Agaricomycetidae</taxon>
        <taxon>Boletales</taxon>
        <taxon>Boletales incertae sedis</taxon>
        <taxon>Leucogyrophana</taxon>
    </lineage>
</organism>
<sequence>MISGRNSAFRPSPANLLLRRARTTIPFIYRVSRFVTTASTSRDVKPYYITTPIFYPNAVPHIGHLYSLVTADIFARFSRLTDPSRPVVFLAGTDEHGLKIQKAAQDQGVEPRQLCDRLSHQFRNLVTRANISCTTFQRTTEDTHRKAVEHVWRQLDAKGLIYKSTYAGWYSISDECFYPSTQITTLPSGATVSTETGSPVEWSEEENYKFRLSHFREALLEQYQPPSPSLSHEPEPHGEPHPAARIFPPAHHARVLADLSDLPLDDLSISRPRSRLAWGIPVPGDPSHTIYVWFDALTVYLTGVGYPWTTTGQAGAWPPDVQVIGKDIVRFHALYLPALLLALDLPLARTLLAHAHWTVAQRKMSKSIGNVADPFDAMNVFGVDVVRYYLARVGGRFRDDVDWSHEQLEKHSDEIRSLLGNYFLRITSRAILERIAQAPSMSVPEYIASAFPRHLSGSVQDVSNSSVSGDTNADPNTALLASLQHLGARVQRLITAHEVGEALDEIMLCLKQANAALTHTAPWAPSQPPATAQAAYLTALETLRVCGTCLQPFVPATAERLLDALGVPAGKRTMNFVGLGAVEFAGLGSGEGETRLQRVKLFEVPRKVEV</sequence>
<comment type="caution">
    <text evidence="1">The sequence shown here is derived from an EMBL/GenBank/DDBJ whole genome shotgun (WGS) entry which is preliminary data.</text>
</comment>
<gene>
    <name evidence="1" type="ORF">BV22DRAFT_1019003</name>
</gene>
<name>A0ACB8B853_9AGAM</name>
<protein>
    <submittedName>
        <fullName evidence="1">Uncharacterized protein</fullName>
    </submittedName>
</protein>
<keyword evidence="2" id="KW-1185">Reference proteome</keyword>